<dbReference type="Proteomes" id="UP001212841">
    <property type="component" value="Unassembled WGS sequence"/>
</dbReference>
<reference evidence="2" key="1">
    <citation type="submission" date="2020-05" db="EMBL/GenBank/DDBJ databases">
        <title>Phylogenomic resolution of chytrid fungi.</title>
        <authorList>
            <person name="Stajich J.E."/>
            <person name="Amses K."/>
            <person name="Simmons R."/>
            <person name="Seto K."/>
            <person name="Myers J."/>
            <person name="Bonds A."/>
            <person name="Quandt C.A."/>
            <person name="Barry K."/>
            <person name="Liu P."/>
            <person name="Grigoriev I."/>
            <person name="Longcore J.E."/>
            <person name="James T.Y."/>
        </authorList>
    </citation>
    <scope>NUCLEOTIDE SEQUENCE</scope>
    <source>
        <strain evidence="2">JEL0318</strain>
    </source>
</reference>
<sequence length="69" mass="7986">MFMFDEEDDDDEEDGDEEIEGEESDVEEEETELDIHTELDQLLTDARALHDKLVDVVLPFLPGRTFINS</sequence>
<gene>
    <name evidence="2" type="ORF">HK097_000976</name>
</gene>
<evidence type="ECO:0000313" key="3">
    <source>
        <dbReference type="Proteomes" id="UP001212841"/>
    </source>
</evidence>
<evidence type="ECO:0000313" key="2">
    <source>
        <dbReference type="EMBL" id="KAJ3054729.1"/>
    </source>
</evidence>
<protein>
    <submittedName>
        <fullName evidence="2">Uncharacterized protein</fullName>
    </submittedName>
</protein>
<proteinExistence type="predicted"/>
<feature type="region of interest" description="Disordered" evidence="1">
    <location>
        <begin position="1"/>
        <end position="32"/>
    </location>
</feature>
<organism evidence="2 3">
    <name type="scientific">Rhizophlyctis rosea</name>
    <dbReference type="NCBI Taxonomy" id="64517"/>
    <lineage>
        <taxon>Eukaryota</taxon>
        <taxon>Fungi</taxon>
        <taxon>Fungi incertae sedis</taxon>
        <taxon>Chytridiomycota</taxon>
        <taxon>Chytridiomycota incertae sedis</taxon>
        <taxon>Chytridiomycetes</taxon>
        <taxon>Rhizophlyctidales</taxon>
        <taxon>Rhizophlyctidaceae</taxon>
        <taxon>Rhizophlyctis</taxon>
    </lineage>
</organism>
<keyword evidence="3" id="KW-1185">Reference proteome</keyword>
<dbReference type="EMBL" id="JADGJD010000119">
    <property type="protein sequence ID" value="KAJ3054729.1"/>
    <property type="molecule type" value="Genomic_DNA"/>
</dbReference>
<evidence type="ECO:0000256" key="1">
    <source>
        <dbReference type="SAM" id="MobiDB-lite"/>
    </source>
</evidence>
<dbReference type="AlphaFoldDB" id="A0AAD5SNE3"/>
<accession>A0AAD5SNE3</accession>
<comment type="caution">
    <text evidence="2">The sequence shown here is derived from an EMBL/GenBank/DDBJ whole genome shotgun (WGS) entry which is preliminary data.</text>
</comment>
<name>A0AAD5SNE3_9FUNG</name>